<evidence type="ECO:0000256" key="3">
    <source>
        <dbReference type="ARBA" id="ARBA00022517"/>
    </source>
</evidence>
<evidence type="ECO:0000313" key="10">
    <source>
        <dbReference type="Proteomes" id="UP000759537"/>
    </source>
</evidence>
<feature type="domain" description="PUA" evidence="8">
    <location>
        <begin position="95"/>
        <end position="170"/>
    </location>
</feature>
<dbReference type="Pfam" id="PF03657">
    <property type="entry name" value="UPF0113"/>
    <property type="match status" value="1"/>
</dbReference>
<evidence type="ECO:0000256" key="4">
    <source>
        <dbReference type="ARBA" id="ARBA00022884"/>
    </source>
</evidence>
<keyword evidence="3 7" id="KW-0690">Ribosome biogenesis</keyword>
<organism evidence="9 10">
    <name type="scientific">Russula ochroleuca</name>
    <dbReference type="NCBI Taxonomy" id="152965"/>
    <lineage>
        <taxon>Eukaryota</taxon>
        <taxon>Fungi</taxon>
        <taxon>Dikarya</taxon>
        <taxon>Basidiomycota</taxon>
        <taxon>Agaricomycotina</taxon>
        <taxon>Agaricomycetes</taxon>
        <taxon>Russulales</taxon>
        <taxon>Russulaceae</taxon>
        <taxon>Russula</taxon>
    </lineage>
</organism>
<dbReference type="GO" id="GO:0005730">
    <property type="term" value="C:nucleolus"/>
    <property type="evidence" value="ECO:0007669"/>
    <property type="project" value="UniProtKB-SubCell"/>
</dbReference>
<dbReference type="GO" id="GO:1902626">
    <property type="term" value="P:assembly of large subunit precursor of preribosome"/>
    <property type="evidence" value="ECO:0007669"/>
    <property type="project" value="UniProtKB-ARBA"/>
</dbReference>
<sequence length="180" mass="20333">MRPLAEDETKAVFEKLANYIGKNVVHLVDRQDDAHCFRLHKGRVYYVSEASMRLSISVARPNLLSLGTCLGKFSKSGKFKLHITSLDYLAQYAKYKVWVKPNGEMPFLYGNHVLKAHLGRITEDTPEHQGVVVYSMNDVPLGFGVTSKSTVDTRKLDPTAIVVFHQADVGEYLRDEDTLF</sequence>
<evidence type="ECO:0000256" key="7">
    <source>
        <dbReference type="PIRNR" id="PIRNR017190"/>
    </source>
</evidence>
<comment type="similarity">
    <text evidence="2 7">Belongs to the NIP7 family.</text>
</comment>
<dbReference type="AlphaFoldDB" id="A0A9P5MXI1"/>
<dbReference type="EMBL" id="WHVB01000007">
    <property type="protein sequence ID" value="KAF8481121.1"/>
    <property type="molecule type" value="Genomic_DNA"/>
</dbReference>
<dbReference type="GO" id="GO:0003723">
    <property type="term" value="F:RNA binding"/>
    <property type="evidence" value="ECO:0007669"/>
    <property type="project" value="UniProtKB-KW"/>
</dbReference>
<dbReference type="InterPro" id="IPR002478">
    <property type="entry name" value="PUA"/>
</dbReference>
<comment type="function">
    <text evidence="6 7">Required for proper 27S pre-rRNA processing and 60S ribosome subunit assembly.</text>
</comment>
<dbReference type="Pfam" id="PF17833">
    <property type="entry name" value="pre-PUA_NIP7"/>
    <property type="match status" value="1"/>
</dbReference>
<comment type="subunit">
    <text evidence="7">Interacts with pre-ribosome complex.</text>
</comment>
<dbReference type="PANTHER" id="PTHR23415">
    <property type="entry name" value="CYCLIN-DEPENDENT KINASES REGULATORY SUBUNIT/60S RIBOSOME SUBUNIT BIOGENESIS PROTEIN NIP7"/>
    <property type="match status" value="1"/>
</dbReference>
<dbReference type="Gene3D" id="2.30.130.10">
    <property type="entry name" value="PUA domain"/>
    <property type="match status" value="1"/>
</dbReference>
<dbReference type="Gene3D" id="3.10.450.220">
    <property type="match status" value="1"/>
</dbReference>
<reference evidence="9" key="2">
    <citation type="journal article" date="2020" name="Nat. Commun.">
        <title>Large-scale genome sequencing of mycorrhizal fungi provides insights into the early evolution of symbiotic traits.</title>
        <authorList>
            <person name="Miyauchi S."/>
            <person name="Kiss E."/>
            <person name="Kuo A."/>
            <person name="Drula E."/>
            <person name="Kohler A."/>
            <person name="Sanchez-Garcia M."/>
            <person name="Morin E."/>
            <person name="Andreopoulos B."/>
            <person name="Barry K.W."/>
            <person name="Bonito G."/>
            <person name="Buee M."/>
            <person name="Carver A."/>
            <person name="Chen C."/>
            <person name="Cichocki N."/>
            <person name="Clum A."/>
            <person name="Culley D."/>
            <person name="Crous P.W."/>
            <person name="Fauchery L."/>
            <person name="Girlanda M."/>
            <person name="Hayes R.D."/>
            <person name="Keri Z."/>
            <person name="LaButti K."/>
            <person name="Lipzen A."/>
            <person name="Lombard V."/>
            <person name="Magnuson J."/>
            <person name="Maillard F."/>
            <person name="Murat C."/>
            <person name="Nolan M."/>
            <person name="Ohm R.A."/>
            <person name="Pangilinan J."/>
            <person name="Pereira M.F."/>
            <person name="Perotto S."/>
            <person name="Peter M."/>
            <person name="Pfister S."/>
            <person name="Riley R."/>
            <person name="Sitrit Y."/>
            <person name="Stielow J.B."/>
            <person name="Szollosi G."/>
            <person name="Zifcakova L."/>
            <person name="Stursova M."/>
            <person name="Spatafora J.W."/>
            <person name="Tedersoo L."/>
            <person name="Vaario L.M."/>
            <person name="Yamada A."/>
            <person name="Yan M."/>
            <person name="Wang P."/>
            <person name="Xu J."/>
            <person name="Bruns T."/>
            <person name="Baldrian P."/>
            <person name="Vilgalys R."/>
            <person name="Dunand C."/>
            <person name="Henrissat B."/>
            <person name="Grigoriev I.V."/>
            <person name="Hibbett D."/>
            <person name="Nagy L.G."/>
            <person name="Martin F.M."/>
        </authorList>
    </citation>
    <scope>NUCLEOTIDE SEQUENCE</scope>
    <source>
        <strain evidence="9">Prilba</strain>
    </source>
</reference>
<dbReference type="InterPro" id="IPR040598">
    <property type="entry name" value="NIP7_N"/>
</dbReference>
<name>A0A9P5MXI1_9AGAM</name>
<comment type="caution">
    <text evidence="9">The sequence shown here is derived from an EMBL/GenBank/DDBJ whole genome shotgun (WGS) entry which is preliminary data.</text>
</comment>
<keyword evidence="5 7" id="KW-0539">Nucleus</keyword>
<evidence type="ECO:0000256" key="2">
    <source>
        <dbReference type="ARBA" id="ARBA00009895"/>
    </source>
</evidence>
<protein>
    <recommendedName>
        <fullName evidence="7">60S ribosome subunit biogenesis protein NIP7</fullName>
    </recommendedName>
</protein>
<dbReference type="PROSITE" id="PS50890">
    <property type="entry name" value="PUA"/>
    <property type="match status" value="1"/>
</dbReference>
<dbReference type="InterPro" id="IPR015947">
    <property type="entry name" value="PUA-like_sf"/>
</dbReference>
<dbReference type="InterPro" id="IPR016686">
    <property type="entry name" value="Ribosomal_synth_fac_NIP7"/>
</dbReference>
<dbReference type="FunFam" id="3.10.450.220:FF:000001">
    <property type="entry name" value="60S ribosome subunit biogenesis protein NIP7 homolog"/>
    <property type="match status" value="1"/>
</dbReference>
<dbReference type="FunFam" id="2.30.130.10:FF:000002">
    <property type="entry name" value="60S ribosome subunit biogenesis protein NIP7 homolog"/>
    <property type="match status" value="1"/>
</dbReference>
<dbReference type="InterPro" id="IPR055359">
    <property type="entry name" value="Nip7_N_euk"/>
</dbReference>
<dbReference type="Proteomes" id="UP000759537">
    <property type="component" value="Unassembled WGS sequence"/>
</dbReference>
<keyword evidence="4 7" id="KW-0694">RNA-binding</keyword>
<proteinExistence type="inferred from homology"/>
<dbReference type="SUPFAM" id="SSF88802">
    <property type="entry name" value="Pre-PUA domain"/>
    <property type="match status" value="1"/>
</dbReference>
<dbReference type="SMART" id="SM00359">
    <property type="entry name" value="PUA"/>
    <property type="match status" value="1"/>
</dbReference>
<evidence type="ECO:0000256" key="6">
    <source>
        <dbReference type="ARBA" id="ARBA00054591"/>
    </source>
</evidence>
<evidence type="ECO:0000259" key="8">
    <source>
        <dbReference type="SMART" id="SM00359"/>
    </source>
</evidence>
<dbReference type="OrthoDB" id="27490at2759"/>
<comment type="subcellular location">
    <subcellularLocation>
        <location evidence="1">Nucleus</location>
        <location evidence="1">Nucleolus</location>
    </subcellularLocation>
</comment>
<evidence type="ECO:0000256" key="1">
    <source>
        <dbReference type="ARBA" id="ARBA00004604"/>
    </source>
</evidence>
<dbReference type="CDD" id="cd21151">
    <property type="entry name" value="PUA_Nip7-like"/>
    <property type="match status" value="1"/>
</dbReference>
<evidence type="ECO:0000256" key="5">
    <source>
        <dbReference type="ARBA" id="ARBA00023242"/>
    </source>
</evidence>
<dbReference type="InterPro" id="IPR005155">
    <property type="entry name" value="UPF0113_PUA"/>
</dbReference>
<dbReference type="CDD" id="cd21146">
    <property type="entry name" value="Nip7_N_euk"/>
    <property type="match status" value="1"/>
</dbReference>
<dbReference type="SUPFAM" id="SSF88697">
    <property type="entry name" value="PUA domain-like"/>
    <property type="match status" value="1"/>
</dbReference>
<gene>
    <name evidence="9" type="ORF">DFH94DRAFT_738168</name>
</gene>
<dbReference type="PIRSF" id="PIRSF017190">
    <property type="entry name" value="Rbsml_synth_fac_NIP7"/>
    <property type="match status" value="1"/>
</dbReference>
<accession>A0A9P5MXI1</accession>
<keyword evidence="10" id="KW-1185">Reference proteome</keyword>
<evidence type="ECO:0000313" key="9">
    <source>
        <dbReference type="EMBL" id="KAF8481121.1"/>
    </source>
</evidence>
<reference evidence="9" key="1">
    <citation type="submission" date="2019-10" db="EMBL/GenBank/DDBJ databases">
        <authorList>
            <consortium name="DOE Joint Genome Institute"/>
            <person name="Kuo A."/>
            <person name="Miyauchi S."/>
            <person name="Kiss E."/>
            <person name="Drula E."/>
            <person name="Kohler A."/>
            <person name="Sanchez-Garcia M."/>
            <person name="Andreopoulos B."/>
            <person name="Barry K.W."/>
            <person name="Bonito G."/>
            <person name="Buee M."/>
            <person name="Carver A."/>
            <person name="Chen C."/>
            <person name="Cichocki N."/>
            <person name="Clum A."/>
            <person name="Culley D."/>
            <person name="Crous P.W."/>
            <person name="Fauchery L."/>
            <person name="Girlanda M."/>
            <person name="Hayes R."/>
            <person name="Keri Z."/>
            <person name="LaButti K."/>
            <person name="Lipzen A."/>
            <person name="Lombard V."/>
            <person name="Magnuson J."/>
            <person name="Maillard F."/>
            <person name="Morin E."/>
            <person name="Murat C."/>
            <person name="Nolan M."/>
            <person name="Ohm R."/>
            <person name="Pangilinan J."/>
            <person name="Pereira M."/>
            <person name="Perotto S."/>
            <person name="Peter M."/>
            <person name="Riley R."/>
            <person name="Sitrit Y."/>
            <person name="Stielow B."/>
            <person name="Szollosi G."/>
            <person name="Zifcakova L."/>
            <person name="Stursova M."/>
            <person name="Spatafora J.W."/>
            <person name="Tedersoo L."/>
            <person name="Vaario L.-M."/>
            <person name="Yamada A."/>
            <person name="Yan M."/>
            <person name="Wang P."/>
            <person name="Xu J."/>
            <person name="Bruns T."/>
            <person name="Baldrian P."/>
            <person name="Vilgalys R."/>
            <person name="Henrissat B."/>
            <person name="Grigoriev I.V."/>
            <person name="Hibbett D."/>
            <person name="Nagy L.G."/>
            <person name="Martin F.M."/>
        </authorList>
    </citation>
    <scope>NUCLEOTIDE SEQUENCE</scope>
    <source>
        <strain evidence="9">Prilba</strain>
    </source>
</reference>
<dbReference type="InterPro" id="IPR036974">
    <property type="entry name" value="PUA_sf"/>
</dbReference>